<evidence type="ECO:0000313" key="4">
    <source>
        <dbReference type="Proteomes" id="UP000184096"/>
    </source>
</evidence>
<feature type="compositionally biased region" description="Low complexity" evidence="1">
    <location>
        <begin position="31"/>
        <end position="40"/>
    </location>
</feature>
<evidence type="ECO:0000313" key="3">
    <source>
        <dbReference type="EMBL" id="SHN87798.1"/>
    </source>
</evidence>
<dbReference type="InterPro" id="IPR010642">
    <property type="entry name" value="Invasion_prot_B"/>
</dbReference>
<feature type="chain" id="PRO_5012455472" evidence="2">
    <location>
        <begin position="24"/>
        <end position="187"/>
    </location>
</feature>
<evidence type="ECO:0000256" key="2">
    <source>
        <dbReference type="SAM" id="SignalP"/>
    </source>
</evidence>
<reference evidence="4" key="1">
    <citation type="submission" date="2016-11" db="EMBL/GenBank/DDBJ databases">
        <authorList>
            <person name="Varghese N."/>
            <person name="Submissions S."/>
        </authorList>
    </citation>
    <scope>NUCLEOTIDE SEQUENCE [LARGE SCALE GENOMIC DNA]</scope>
    <source>
        <strain evidence="4">GAS401</strain>
    </source>
</reference>
<dbReference type="Proteomes" id="UP000184096">
    <property type="component" value="Chromosome I"/>
</dbReference>
<dbReference type="EMBL" id="LT670849">
    <property type="protein sequence ID" value="SHN87798.1"/>
    <property type="molecule type" value="Genomic_DNA"/>
</dbReference>
<protein>
    <submittedName>
        <fullName evidence="3">Invasion protein IalB, involved in pathogenesis</fullName>
    </submittedName>
</protein>
<sequence length="187" mass="19586">MKFAKLAMMIAVAEIAVAGTAVAQQTPKTKGPPAQGQAAPVPAPSGSTPAPPQAGWAARCSSPSRDAPLECAMEQNAILTKTGQLVVLINIRVPGDTRTPVALIQLPLGLNLQAGAKLQVDDGKGIDLPIQTCENRGCYASFPVGVETLNALRSGKQLKIMFQDLSKETITIPLPLNDFAASYDKIK</sequence>
<name>A0A1M7UXU7_9BRAD</name>
<dbReference type="AlphaFoldDB" id="A0A1M7UXU7"/>
<feature type="region of interest" description="Disordered" evidence="1">
    <location>
        <begin position="26"/>
        <end position="61"/>
    </location>
</feature>
<feature type="signal peptide" evidence="2">
    <location>
        <begin position="1"/>
        <end position="23"/>
    </location>
</feature>
<dbReference type="Pfam" id="PF06776">
    <property type="entry name" value="IalB"/>
    <property type="match status" value="1"/>
</dbReference>
<dbReference type="InterPro" id="IPR038696">
    <property type="entry name" value="IalB_sf"/>
</dbReference>
<evidence type="ECO:0000256" key="1">
    <source>
        <dbReference type="SAM" id="MobiDB-lite"/>
    </source>
</evidence>
<accession>A0A1M7UXU7</accession>
<keyword evidence="2" id="KW-0732">Signal</keyword>
<proteinExistence type="predicted"/>
<keyword evidence="4" id="KW-1185">Reference proteome</keyword>
<organism evidence="3 4">
    <name type="scientific">Bradyrhizobium erythrophlei</name>
    <dbReference type="NCBI Taxonomy" id="1437360"/>
    <lineage>
        <taxon>Bacteria</taxon>
        <taxon>Pseudomonadati</taxon>
        <taxon>Pseudomonadota</taxon>
        <taxon>Alphaproteobacteria</taxon>
        <taxon>Hyphomicrobiales</taxon>
        <taxon>Nitrobacteraceae</taxon>
        <taxon>Bradyrhizobium</taxon>
    </lineage>
</organism>
<dbReference type="Gene3D" id="2.60.40.1880">
    <property type="entry name" value="Invasion associated locus B (IalB) protein"/>
    <property type="match status" value="1"/>
</dbReference>
<gene>
    <name evidence="3" type="ORF">SAMN05444170_7369</name>
</gene>